<dbReference type="InterPro" id="IPR016195">
    <property type="entry name" value="Pol/histidinol_Pase-like"/>
</dbReference>
<dbReference type="GO" id="GO:0035312">
    <property type="term" value="F:5'-3' DNA exonuclease activity"/>
    <property type="evidence" value="ECO:0007669"/>
    <property type="project" value="TreeGrafter"/>
</dbReference>
<evidence type="ECO:0000259" key="1">
    <source>
        <dbReference type="SMART" id="SM00481"/>
    </source>
</evidence>
<dbReference type="AlphaFoldDB" id="A0A1G7LUU7"/>
<evidence type="ECO:0000313" key="3">
    <source>
        <dbReference type="Proteomes" id="UP000199355"/>
    </source>
</evidence>
<dbReference type="OrthoDB" id="9804333at2"/>
<gene>
    <name evidence="2" type="ORF">SAMN05192586_10739</name>
</gene>
<feature type="domain" description="Polymerase/histidinol phosphatase N-terminal" evidence="1">
    <location>
        <begin position="4"/>
        <end position="69"/>
    </location>
</feature>
<dbReference type="PANTHER" id="PTHR42924">
    <property type="entry name" value="EXONUCLEASE"/>
    <property type="match status" value="1"/>
</dbReference>
<protein>
    <recommendedName>
        <fullName evidence="1">Polymerase/histidinol phosphatase N-terminal domain-containing protein</fullName>
    </recommendedName>
</protein>
<dbReference type="Proteomes" id="UP000199355">
    <property type="component" value="Unassembled WGS sequence"/>
</dbReference>
<dbReference type="RefSeq" id="WP_092153409.1">
    <property type="nucleotide sequence ID" value="NZ_FNBX01000007.1"/>
</dbReference>
<name>A0A1G7LUU7_9BACT</name>
<dbReference type="CDD" id="cd07438">
    <property type="entry name" value="PHP_HisPPase_AMP"/>
    <property type="match status" value="1"/>
</dbReference>
<sequence>MRRIDLHTHTTASDGTDAPAELMRNAAKAGLAAVAVTDHDTLSGLDEAAAAGRETGVMLVRGCEISTGTELGELHILGLWLPQKTEPLQEKLTWLRSKRDERNAGIVAKLQALGLEVDMDEVRAEARGESVGRPHIAAVLVRKGYVRDPGEAFRAYLGCKGKAYLPKTVLEPEDGVGLLSRVGATVSLAHPLLWKAPEGWLGKMLGRLKDCGLDAIEAYHSEHSQEDVRTCLALAKRFNLGVSGGSDYHGANKPAISLGKGYGGLFVGWNVLQDLLARRRAAGLPCPQEAA</sequence>
<proteinExistence type="predicted"/>
<reference evidence="3" key="1">
    <citation type="submission" date="2016-10" db="EMBL/GenBank/DDBJ databases">
        <authorList>
            <person name="Varghese N."/>
            <person name="Submissions S."/>
        </authorList>
    </citation>
    <scope>NUCLEOTIDE SEQUENCE [LARGE SCALE GENOMIC DNA]</scope>
    <source>
        <strain evidence="3">KHC7</strain>
    </source>
</reference>
<dbReference type="EMBL" id="FNBX01000007">
    <property type="protein sequence ID" value="SDF53255.1"/>
    <property type="molecule type" value="Genomic_DNA"/>
</dbReference>
<dbReference type="SMART" id="SM00481">
    <property type="entry name" value="POLIIIAc"/>
    <property type="match status" value="1"/>
</dbReference>
<dbReference type="Gene3D" id="1.10.150.650">
    <property type="match status" value="1"/>
</dbReference>
<dbReference type="InterPro" id="IPR052018">
    <property type="entry name" value="PHP_domain"/>
</dbReference>
<evidence type="ECO:0000313" key="2">
    <source>
        <dbReference type="EMBL" id="SDF53255.1"/>
    </source>
</evidence>
<dbReference type="STRING" id="571438.SAMN05192586_10739"/>
<dbReference type="GO" id="GO:0004534">
    <property type="term" value="F:5'-3' RNA exonuclease activity"/>
    <property type="evidence" value="ECO:0007669"/>
    <property type="project" value="TreeGrafter"/>
</dbReference>
<accession>A0A1G7LUU7</accession>
<organism evidence="2 3">
    <name type="scientific">Desulfovibrio legallii</name>
    <dbReference type="NCBI Taxonomy" id="571438"/>
    <lineage>
        <taxon>Bacteria</taxon>
        <taxon>Pseudomonadati</taxon>
        <taxon>Thermodesulfobacteriota</taxon>
        <taxon>Desulfovibrionia</taxon>
        <taxon>Desulfovibrionales</taxon>
        <taxon>Desulfovibrionaceae</taxon>
        <taxon>Desulfovibrio</taxon>
    </lineage>
</organism>
<dbReference type="InterPro" id="IPR003141">
    <property type="entry name" value="Pol/His_phosphatase_N"/>
</dbReference>
<dbReference type="SUPFAM" id="SSF89550">
    <property type="entry name" value="PHP domain-like"/>
    <property type="match status" value="1"/>
</dbReference>
<dbReference type="Gene3D" id="3.20.20.140">
    <property type="entry name" value="Metal-dependent hydrolases"/>
    <property type="match status" value="1"/>
</dbReference>
<dbReference type="PANTHER" id="PTHR42924:SF3">
    <property type="entry name" value="POLYMERASE_HISTIDINOL PHOSPHATASE N-TERMINAL DOMAIN-CONTAINING PROTEIN"/>
    <property type="match status" value="1"/>
</dbReference>
<dbReference type="Pfam" id="PF02811">
    <property type="entry name" value="PHP"/>
    <property type="match status" value="1"/>
</dbReference>
<keyword evidence="3" id="KW-1185">Reference proteome</keyword>
<dbReference type="InterPro" id="IPR004013">
    <property type="entry name" value="PHP_dom"/>
</dbReference>